<comment type="caution">
    <text evidence="3">The sequence shown here is derived from an EMBL/GenBank/DDBJ whole genome shotgun (WGS) entry which is preliminary data.</text>
</comment>
<keyword evidence="1" id="KW-0863">Zinc-finger</keyword>
<proteinExistence type="predicted"/>
<evidence type="ECO:0000313" key="4">
    <source>
        <dbReference type="Proteomes" id="UP000007350"/>
    </source>
</evidence>
<feature type="domain" description="CCHC-type" evidence="2">
    <location>
        <begin position="98"/>
        <end position="112"/>
    </location>
</feature>
<evidence type="ECO:0000259" key="2">
    <source>
        <dbReference type="PROSITE" id="PS50158"/>
    </source>
</evidence>
<dbReference type="PANTHER" id="PTHR22639">
    <property type="entry name" value="GAG-RELATED PROTEIN"/>
    <property type="match status" value="1"/>
</dbReference>
<keyword evidence="1" id="KW-0862">Zinc</keyword>
<feature type="domain" description="CCHC-type" evidence="2">
    <location>
        <begin position="157"/>
        <end position="172"/>
    </location>
</feature>
<evidence type="ECO:0000313" key="3">
    <source>
        <dbReference type="EMBL" id="EKF28436.1"/>
    </source>
</evidence>
<name>K2N1L8_TRYCR</name>
<dbReference type="AlphaFoldDB" id="K2N1L8"/>
<dbReference type="Gene3D" id="4.10.60.10">
    <property type="entry name" value="Zinc finger, CCHC-type"/>
    <property type="match status" value="4"/>
</dbReference>
<dbReference type="GO" id="GO:0003690">
    <property type="term" value="F:double-stranded DNA binding"/>
    <property type="evidence" value="ECO:0007669"/>
    <property type="project" value="InterPro"/>
</dbReference>
<dbReference type="PANTHER" id="PTHR22639:SF3">
    <property type="entry name" value="ZINC FINGER CCHC DOMAIN-CONTAINING PROTEIN 3"/>
    <property type="match status" value="1"/>
</dbReference>
<feature type="domain" description="CCHC-type" evidence="2">
    <location>
        <begin position="45"/>
        <end position="60"/>
    </location>
</feature>
<feature type="domain" description="CCHC-type" evidence="2">
    <location>
        <begin position="135"/>
        <end position="149"/>
    </location>
</feature>
<dbReference type="Proteomes" id="UP000007350">
    <property type="component" value="Unassembled WGS sequence"/>
</dbReference>
<dbReference type="InterPro" id="IPR042509">
    <property type="entry name" value="ZCCHC3"/>
</dbReference>
<keyword evidence="1" id="KW-0479">Metal-binding</keyword>
<dbReference type="InterPro" id="IPR001878">
    <property type="entry name" value="Znf_CCHC"/>
</dbReference>
<dbReference type="CDD" id="cd18722">
    <property type="entry name" value="PIN_NicB-like"/>
    <property type="match status" value="1"/>
</dbReference>
<protein>
    <recommendedName>
        <fullName evidence="2">CCHC-type domain-containing protein</fullName>
    </recommendedName>
</protein>
<feature type="domain" description="CCHC-type" evidence="2">
    <location>
        <begin position="176"/>
        <end position="191"/>
    </location>
</feature>
<gene>
    <name evidence="3" type="ORF">MOQ_007815</name>
</gene>
<keyword evidence="4" id="KW-1185">Reference proteome</keyword>
<dbReference type="GO" id="GO:0003723">
    <property type="term" value="F:RNA binding"/>
    <property type="evidence" value="ECO:0007669"/>
    <property type="project" value="InterPro"/>
</dbReference>
<organism evidence="3 4">
    <name type="scientific">Trypanosoma cruzi marinkellei</name>
    <dbReference type="NCBI Taxonomy" id="85056"/>
    <lineage>
        <taxon>Eukaryota</taxon>
        <taxon>Discoba</taxon>
        <taxon>Euglenozoa</taxon>
        <taxon>Kinetoplastea</taxon>
        <taxon>Metakinetoplastina</taxon>
        <taxon>Trypanosomatida</taxon>
        <taxon>Trypanosomatidae</taxon>
        <taxon>Trypanosoma</taxon>
        <taxon>Schizotrypanum</taxon>
    </lineage>
</organism>
<dbReference type="OrthoDB" id="3863715at2759"/>
<feature type="domain" description="CCHC-type" evidence="2">
    <location>
        <begin position="115"/>
        <end position="129"/>
    </location>
</feature>
<dbReference type="Pfam" id="PF00098">
    <property type="entry name" value="zf-CCHC"/>
    <property type="match status" value="3"/>
</dbReference>
<dbReference type="Gene3D" id="3.40.50.1010">
    <property type="entry name" value="5'-nuclease"/>
    <property type="match status" value="1"/>
</dbReference>
<dbReference type="SUPFAM" id="SSF57756">
    <property type="entry name" value="Retrovirus zinc finger-like domains"/>
    <property type="match status" value="4"/>
</dbReference>
<dbReference type="EMBL" id="AHKC01015758">
    <property type="protein sequence ID" value="EKF28436.1"/>
    <property type="molecule type" value="Genomic_DNA"/>
</dbReference>
<sequence>MCVRWEMEGVEKREKETKIIRARGITCSNCSATDHLRRDCPLVTCRACGRLGHFKEDCPSENKRARAEEDGEVSVCRSCGSSRHVKASCPLRSQSVECFQCHQRGHMAPTCPLTRCFNCGSYGHSSQLCYSRPLCFHCSLAGHRSTDCPMKPKGRVCYRCKEPGHEMAECTQTALCHMCNQAGHLIAQCPEAICNLCHERGHTASACLKARFTNYKTSHATESCEGSLLVKEHADVSSAGEASLNDSEGEHEKQFQLNPNSTSLSEVVPAFVSSNLKREGRVAVIIDGGYFERILKGHDRRDEEQYKLTVEVLRYTLDFIGDIFQKDPVAYWFDTDPAAMTEYIENSMPLPHREKAFRESHLRKRLLLDEMNSGRQLGNVVSRLIGRMKRQKGYTRDGPRHVWVQTGVDVAMATCVIEIFLYRQFEQVVLLCGDADLYPAIQYCHTQRRSSAVLEKSNPVRVCGTSRSISKLYGKDQDLSDFLPRILLDAPSHTEKEREIVFPTYSVFL</sequence>
<dbReference type="GO" id="GO:0008270">
    <property type="term" value="F:zinc ion binding"/>
    <property type="evidence" value="ECO:0007669"/>
    <property type="project" value="UniProtKB-KW"/>
</dbReference>
<dbReference type="PROSITE" id="PS50158">
    <property type="entry name" value="ZF_CCHC"/>
    <property type="match status" value="6"/>
</dbReference>
<dbReference type="InterPro" id="IPR036875">
    <property type="entry name" value="Znf_CCHC_sf"/>
</dbReference>
<accession>K2N1L8</accession>
<reference evidence="3 4" key="1">
    <citation type="journal article" date="2012" name="BMC Genomics">
        <title>Comparative genomic analysis of human infective Trypanosoma cruzi lineages with the bat-restricted subspecies T. cruzi marinkellei.</title>
        <authorList>
            <person name="Franzen O."/>
            <person name="Talavera-Lopez C."/>
            <person name="Ochaya S."/>
            <person name="Butler C.E."/>
            <person name="Messenger L.A."/>
            <person name="Lewis M.D."/>
            <person name="Llewellyn M.S."/>
            <person name="Marinkelle C.J."/>
            <person name="Tyler K.M."/>
            <person name="Miles M.A."/>
            <person name="Andersson B."/>
        </authorList>
    </citation>
    <scope>NUCLEOTIDE SEQUENCE [LARGE SCALE GENOMIC DNA]</scope>
    <source>
        <strain evidence="3 4">B7</strain>
    </source>
</reference>
<dbReference type="SMART" id="SM00343">
    <property type="entry name" value="ZnF_C2HC"/>
    <property type="match status" value="9"/>
</dbReference>
<dbReference type="GO" id="GO:0002218">
    <property type="term" value="P:activation of innate immune response"/>
    <property type="evidence" value="ECO:0007669"/>
    <property type="project" value="InterPro"/>
</dbReference>
<evidence type="ECO:0000256" key="1">
    <source>
        <dbReference type="PROSITE-ProRule" id="PRU00047"/>
    </source>
</evidence>